<dbReference type="GO" id="GO:0000160">
    <property type="term" value="P:phosphorelay signal transduction system"/>
    <property type="evidence" value="ECO:0007669"/>
    <property type="project" value="InterPro"/>
</dbReference>
<dbReference type="SMART" id="SM00448">
    <property type="entry name" value="REC"/>
    <property type="match status" value="1"/>
</dbReference>
<reference evidence="4 5" key="1">
    <citation type="submission" date="2015-06" db="EMBL/GenBank/DDBJ databases">
        <title>A Comprehensive Approach to Explore the Metabolic and Phylogenetic Diversity of Bacterial Steroid Degradation in the Environment: Testosterone as an Example.</title>
        <authorList>
            <person name="Yang F.-C."/>
            <person name="Chen Y.-L."/>
            <person name="Yu C.-P."/>
            <person name="Tang S.-L."/>
            <person name="Wang P.-H."/>
            <person name="Ismail W."/>
            <person name="Wang C.-H."/>
            <person name="Yang C.-Y."/>
            <person name="Chiang Y.-R."/>
        </authorList>
    </citation>
    <scope>NUCLEOTIDE SEQUENCE [LARGE SCALE GENOMIC DNA]</scope>
    <source>
        <strain evidence="4 5">DSM 18526</strain>
    </source>
</reference>
<evidence type="ECO:0000259" key="3">
    <source>
        <dbReference type="PROSITE" id="PS50110"/>
    </source>
</evidence>
<dbReference type="STRING" id="465721.ACG33_07505"/>
<protein>
    <recommendedName>
        <fullName evidence="3">Response regulatory domain-containing protein</fullName>
    </recommendedName>
</protein>
<dbReference type="Gene3D" id="1.10.10.10">
    <property type="entry name" value="Winged helix-like DNA-binding domain superfamily/Winged helix DNA-binding domain"/>
    <property type="match status" value="1"/>
</dbReference>
<feature type="domain" description="Response regulatory" evidence="3">
    <location>
        <begin position="3"/>
        <end position="119"/>
    </location>
</feature>
<dbReference type="RefSeq" id="WP_066920050.1">
    <property type="nucleotide sequence ID" value="NZ_CP011971.1"/>
</dbReference>
<dbReference type="PANTHER" id="PTHR44591:SF3">
    <property type="entry name" value="RESPONSE REGULATORY DOMAIN-CONTAINING PROTEIN"/>
    <property type="match status" value="1"/>
</dbReference>
<dbReference type="InterPro" id="IPR036390">
    <property type="entry name" value="WH_DNA-bd_sf"/>
</dbReference>
<evidence type="ECO:0000313" key="4">
    <source>
        <dbReference type="EMBL" id="AMN46944.1"/>
    </source>
</evidence>
<keyword evidence="1 2" id="KW-0597">Phosphoprotein</keyword>
<dbReference type="SUPFAM" id="SSF52172">
    <property type="entry name" value="CheY-like"/>
    <property type="match status" value="1"/>
</dbReference>
<dbReference type="Pfam" id="PF00072">
    <property type="entry name" value="Response_reg"/>
    <property type="match status" value="1"/>
</dbReference>
<evidence type="ECO:0000313" key="5">
    <source>
        <dbReference type="Proteomes" id="UP000070250"/>
    </source>
</evidence>
<dbReference type="PANTHER" id="PTHR44591">
    <property type="entry name" value="STRESS RESPONSE REGULATOR PROTEIN 1"/>
    <property type="match status" value="1"/>
</dbReference>
<name>A0A127F947_STEDE</name>
<evidence type="ECO:0000256" key="2">
    <source>
        <dbReference type="PROSITE-ProRule" id="PRU00169"/>
    </source>
</evidence>
<accession>A0A127F947</accession>
<keyword evidence="5" id="KW-1185">Reference proteome</keyword>
<dbReference type="Proteomes" id="UP000070250">
    <property type="component" value="Chromosome"/>
</dbReference>
<dbReference type="KEGG" id="sdf:ACG33_07505"/>
<sequence length="305" mass="33478">MKNILILDDDATVLRILSGVLSSAGHVCHESTNPDTALATLTRKPQITVVLSDYYMPEMNGLEFVQHVMALDRPTPYVLLVTAQPSIQMVVEAMRLGVCDFLSKPTTPAEIVEAIGRVKQRATTDRLQDRGAPDLGELIRRTQNLAAHLQRLASAENMLSSTGSSPIGPVPLLQTMDTFRELRTQCIVRERLDEAAWDMLMELASAQRRGQRLSVSGLMVSGSNVSATTLLRRVNNLVEREFIARTPDSEDARRHFVDLTPKGHALVSGFLAKLGEQLYPRTVRSGDPSCVFSKASTRSAAVSGR</sequence>
<gene>
    <name evidence="4" type="ORF">ACG33_07505</name>
</gene>
<feature type="modified residue" description="4-aspartylphosphate" evidence="2">
    <location>
        <position position="53"/>
    </location>
</feature>
<dbReference type="AlphaFoldDB" id="A0A127F947"/>
<dbReference type="EMBL" id="CP011971">
    <property type="protein sequence ID" value="AMN46944.1"/>
    <property type="molecule type" value="Genomic_DNA"/>
</dbReference>
<dbReference type="InterPro" id="IPR050595">
    <property type="entry name" value="Bact_response_regulator"/>
</dbReference>
<dbReference type="Gene3D" id="3.40.50.2300">
    <property type="match status" value="1"/>
</dbReference>
<dbReference type="InterPro" id="IPR036388">
    <property type="entry name" value="WH-like_DNA-bd_sf"/>
</dbReference>
<dbReference type="InterPro" id="IPR001789">
    <property type="entry name" value="Sig_transdc_resp-reg_receiver"/>
</dbReference>
<evidence type="ECO:0000256" key="1">
    <source>
        <dbReference type="ARBA" id="ARBA00022553"/>
    </source>
</evidence>
<organism evidence="4 5">
    <name type="scientific">Steroidobacter denitrificans</name>
    <dbReference type="NCBI Taxonomy" id="465721"/>
    <lineage>
        <taxon>Bacteria</taxon>
        <taxon>Pseudomonadati</taxon>
        <taxon>Pseudomonadota</taxon>
        <taxon>Gammaproteobacteria</taxon>
        <taxon>Steroidobacterales</taxon>
        <taxon>Steroidobacteraceae</taxon>
        <taxon>Steroidobacter</taxon>
    </lineage>
</organism>
<dbReference type="SUPFAM" id="SSF46785">
    <property type="entry name" value="Winged helix' DNA-binding domain"/>
    <property type="match status" value="1"/>
</dbReference>
<proteinExistence type="predicted"/>
<dbReference type="OrthoDB" id="7055878at2"/>
<dbReference type="PROSITE" id="PS50110">
    <property type="entry name" value="RESPONSE_REGULATORY"/>
    <property type="match status" value="1"/>
</dbReference>
<dbReference type="InterPro" id="IPR011006">
    <property type="entry name" value="CheY-like_superfamily"/>
</dbReference>